<evidence type="ECO:0000256" key="3">
    <source>
        <dbReference type="ARBA" id="ARBA00022692"/>
    </source>
</evidence>
<dbReference type="KEGG" id="esg:EsVE80_25580"/>
<evidence type="ECO:0000313" key="7">
    <source>
        <dbReference type="EMBL" id="BCA87035.1"/>
    </source>
</evidence>
<comment type="subcellular location">
    <subcellularLocation>
        <location evidence="1">Membrane</location>
        <topology evidence="1">Multi-pass membrane protein</topology>
    </subcellularLocation>
</comment>
<feature type="transmembrane region" description="Helical" evidence="6">
    <location>
        <begin position="241"/>
        <end position="258"/>
    </location>
</feature>
<feature type="transmembrane region" description="Helical" evidence="6">
    <location>
        <begin position="106"/>
        <end position="133"/>
    </location>
</feature>
<feature type="transmembrane region" description="Helical" evidence="6">
    <location>
        <begin position="193"/>
        <end position="210"/>
    </location>
</feature>
<evidence type="ECO:0000256" key="6">
    <source>
        <dbReference type="SAM" id="Phobius"/>
    </source>
</evidence>
<dbReference type="CDD" id="cd16914">
    <property type="entry name" value="EcfT"/>
    <property type="match status" value="1"/>
</dbReference>
<keyword evidence="8" id="KW-1185">Reference proteome</keyword>
<accession>A0A679IN80</accession>
<dbReference type="InterPro" id="IPR051611">
    <property type="entry name" value="ECF_transporter_component"/>
</dbReference>
<dbReference type="RefSeq" id="WP_173104055.1">
    <property type="nucleotide sequence ID" value="NZ_AP022822.1"/>
</dbReference>
<feature type="transmembrane region" description="Helical" evidence="6">
    <location>
        <begin position="57"/>
        <end position="85"/>
    </location>
</feature>
<dbReference type="EMBL" id="AP022822">
    <property type="protein sequence ID" value="BCA87035.1"/>
    <property type="molecule type" value="Genomic_DNA"/>
</dbReference>
<keyword evidence="5 6" id="KW-0472">Membrane</keyword>
<reference evidence="7 8" key="1">
    <citation type="submission" date="2020-02" db="EMBL/GenBank/DDBJ databases">
        <title>Characterization of vanA genotype vancomycin-resistant Enterococcus saigonensis VE80.</title>
        <authorList>
            <person name="Harada T."/>
            <person name="Motooka D."/>
            <person name="Nakamura S."/>
            <person name="Yamamoto Y."/>
            <person name="Kawahara R."/>
            <person name="Kawatsu K."/>
        </authorList>
    </citation>
    <scope>NUCLEOTIDE SEQUENCE [LARGE SCALE GENOMIC DNA]</scope>
    <source>
        <strain evidence="7 8">VE80</strain>
    </source>
</reference>
<dbReference type="PANTHER" id="PTHR34857">
    <property type="entry name" value="SLL0384 PROTEIN"/>
    <property type="match status" value="1"/>
</dbReference>
<keyword evidence="3 6" id="KW-0812">Transmembrane</keyword>
<evidence type="ECO:0000256" key="4">
    <source>
        <dbReference type="ARBA" id="ARBA00022989"/>
    </source>
</evidence>
<gene>
    <name evidence="7" type="ORF">EsVE80_25580</name>
</gene>
<keyword evidence="2" id="KW-1003">Cell membrane</keyword>
<dbReference type="Pfam" id="PF02361">
    <property type="entry name" value="CbiQ"/>
    <property type="match status" value="1"/>
</dbReference>
<proteinExistence type="predicted"/>
<protein>
    <submittedName>
        <fullName evidence="7">Cobalt permease</fullName>
    </submittedName>
</protein>
<dbReference type="GO" id="GO:0005886">
    <property type="term" value="C:plasma membrane"/>
    <property type="evidence" value="ECO:0007669"/>
    <property type="project" value="UniProtKB-ARBA"/>
</dbReference>
<evidence type="ECO:0000256" key="2">
    <source>
        <dbReference type="ARBA" id="ARBA00022475"/>
    </source>
</evidence>
<dbReference type="PANTHER" id="PTHR34857:SF2">
    <property type="entry name" value="SLL0384 PROTEIN"/>
    <property type="match status" value="1"/>
</dbReference>
<sequence>MPEWLTHQNESLLSDKKDTFLIKNQKGLLFILEKFDASPEKNAATPIHPTLSFLSTIGLLLVMSLTQSLLVLWICGLYFMGMLLFMPPAKSRQILSKSVVLLIMPLFVYFPSLLLHQANLLFIIRLPFIAFVISHYTETTTSYQLLGLLKRWHLPNIVLFQLDITIKYIYLLAKVLLNMVKGIRARHVGNHHLKMYLGTNLIALVYLRSLDYGKKLQQAMEARGFDGTYHSQKIPFKKTDYWYILLQAALFLVIFLIGRI</sequence>
<evidence type="ECO:0000313" key="8">
    <source>
        <dbReference type="Proteomes" id="UP000502998"/>
    </source>
</evidence>
<evidence type="ECO:0000256" key="5">
    <source>
        <dbReference type="ARBA" id="ARBA00023136"/>
    </source>
</evidence>
<dbReference type="AlphaFoldDB" id="A0A679IN80"/>
<evidence type="ECO:0000256" key="1">
    <source>
        <dbReference type="ARBA" id="ARBA00004141"/>
    </source>
</evidence>
<organism evidence="7 8">
    <name type="scientific">Enterococcus saigonensis</name>
    <dbReference type="NCBI Taxonomy" id="1805431"/>
    <lineage>
        <taxon>Bacteria</taxon>
        <taxon>Bacillati</taxon>
        <taxon>Bacillota</taxon>
        <taxon>Bacilli</taxon>
        <taxon>Lactobacillales</taxon>
        <taxon>Enterococcaceae</taxon>
        <taxon>Enterococcus</taxon>
    </lineage>
</organism>
<name>A0A679IN80_9ENTE</name>
<dbReference type="InterPro" id="IPR003339">
    <property type="entry name" value="ABC/ECF_trnsptr_transmembrane"/>
</dbReference>
<feature type="transmembrane region" description="Helical" evidence="6">
    <location>
        <begin position="153"/>
        <end position="173"/>
    </location>
</feature>
<dbReference type="Proteomes" id="UP000502998">
    <property type="component" value="Chromosome"/>
</dbReference>
<keyword evidence="4 6" id="KW-1133">Transmembrane helix</keyword>